<dbReference type="InterPro" id="IPR036236">
    <property type="entry name" value="Znf_C2H2_sf"/>
</dbReference>
<evidence type="ECO:0000259" key="2">
    <source>
        <dbReference type="PROSITE" id="PS50157"/>
    </source>
</evidence>
<dbReference type="EMBL" id="JBGFUD010002929">
    <property type="protein sequence ID" value="MFH4978168.1"/>
    <property type="molecule type" value="Genomic_DNA"/>
</dbReference>
<protein>
    <recommendedName>
        <fullName evidence="2">C2H2-type domain-containing protein</fullName>
    </recommendedName>
</protein>
<comment type="caution">
    <text evidence="3">The sequence shown here is derived from an EMBL/GenBank/DDBJ whole genome shotgun (WGS) entry which is preliminary data.</text>
</comment>
<keyword evidence="1" id="KW-0862">Zinc</keyword>
<reference evidence="3 4" key="1">
    <citation type="submission" date="2024-08" db="EMBL/GenBank/DDBJ databases">
        <title>Gnathostoma spinigerum genome.</title>
        <authorList>
            <person name="Gonzalez-Bertolin B."/>
            <person name="Monzon S."/>
            <person name="Zaballos A."/>
            <person name="Jimenez P."/>
            <person name="Dekumyoy P."/>
            <person name="Varona S."/>
            <person name="Cuesta I."/>
            <person name="Sumanam S."/>
            <person name="Adisakwattana P."/>
            <person name="Gasser R.B."/>
            <person name="Hernandez-Gonzalez A."/>
            <person name="Young N.D."/>
            <person name="Perteguer M.J."/>
        </authorList>
    </citation>
    <scope>NUCLEOTIDE SEQUENCE [LARGE SCALE GENOMIC DNA]</scope>
    <source>
        <strain evidence="3">AL3</strain>
        <tissue evidence="3">Liver</tissue>
    </source>
</reference>
<dbReference type="Gene3D" id="3.30.160.60">
    <property type="entry name" value="Classic Zinc Finger"/>
    <property type="match status" value="3"/>
</dbReference>
<sequence>MEGIGQLSMTNVNSSNYTVDRLIGKSEKDSGDIQPSEVGVNAEWHRFGANILLQRRMMLMQQAMLPPRSFTAFHFPLHPTPTSSAFQLACPPTYPRLSSTCENRATIPRWNYNVGQIALNLMTLQRLQNNTPNESQPNGKIAQNDSLIEDQSDLFSCTKCAKLFSTSDALEQHTQLHSTEKLFECKQCGKAFKRSSTLSTHLLIHSDTRPYPCEYCGKRFHQKSDMKKHTYIHTVWQLSV</sequence>
<proteinExistence type="predicted"/>
<dbReference type="PANTHER" id="PTHR16515">
    <property type="entry name" value="PR DOMAIN ZINC FINGER PROTEIN"/>
    <property type="match status" value="1"/>
</dbReference>
<evidence type="ECO:0000256" key="1">
    <source>
        <dbReference type="PROSITE-ProRule" id="PRU00042"/>
    </source>
</evidence>
<dbReference type="PROSITE" id="PS00028">
    <property type="entry name" value="ZINC_FINGER_C2H2_1"/>
    <property type="match status" value="3"/>
</dbReference>
<feature type="domain" description="C2H2-type" evidence="2">
    <location>
        <begin position="183"/>
        <end position="210"/>
    </location>
</feature>
<dbReference type="Proteomes" id="UP001608902">
    <property type="component" value="Unassembled WGS sequence"/>
</dbReference>
<dbReference type="PROSITE" id="PS50157">
    <property type="entry name" value="ZINC_FINGER_C2H2_2"/>
    <property type="match status" value="3"/>
</dbReference>
<keyword evidence="1" id="KW-0479">Metal-binding</keyword>
<gene>
    <name evidence="3" type="ORF">AB6A40_004877</name>
</gene>
<dbReference type="InterPro" id="IPR013087">
    <property type="entry name" value="Znf_C2H2_type"/>
</dbReference>
<dbReference type="GO" id="GO:0008270">
    <property type="term" value="F:zinc ion binding"/>
    <property type="evidence" value="ECO:0007669"/>
    <property type="project" value="UniProtKB-KW"/>
</dbReference>
<dbReference type="SUPFAM" id="SSF57667">
    <property type="entry name" value="beta-beta-alpha zinc fingers"/>
    <property type="match status" value="2"/>
</dbReference>
<dbReference type="AlphaFoldDB" id="A0ABD6EDY3"/>
<feature type="domain" description="C2H2-type" evidence="2">
    <location>
        <begin position="155"/>
        <end position="182"/>
    </location>
</feature>
<keyword evidence="4" id="KW-1185">Reference proteome</keyword>
<dbReference type="FunFam" id="3.30.160.60:FF:000245">
    <property type="entry name" value="zinc finger protein Gfi-1"/>
    <property type="match status" value="1"/>
</dbReference>
<dbReference type="SMART" id="SM00355">
    <property type="entry name" value="ZnF_C2H2"/>
    <property type="match status" value="3"/>
</dbReference>
<dbReference type="InterPro" id="IPR050331">
    <property type="entry name" value="Zinc_finger"/>
</dbReference>
<name>A0ABD6EDY3_9BILA</name>
<accession>A0ABD6EDY3</accession>
<dbReference type="PANTHER" id="PTHR16515:SF54">
    <property type="entry name" value="GROWTH FACTOR-INDEPENDENT 1B TRANSCRIPTION REPRESSOR"/>
    <property type="match status" value="1"/>
</dbReference>
<evidence type="ECO:0000313" key="4">
    <source>
        <dbReference type="Proteomes" id="UP001608902"/>
    </source>
</evidence>
<dbReference type="FunFam" id="3.30.160.60:FF:000208">
    <property type="entry name" value="zinc finger protein Gfi-1b"/>
    <property type="match status" value="1"/>
</dbReference>
<feature type="domain" description="C2H2-type" evidence="2">
    <location>
        <begin position="211"/>
        <end position="234"/>
    </location>
</feature>
<keyword evidence="1" id="KW-0863">Zinc-finger</keyword>
<organism evidence="3 4">
    <name type="scientific">Gnathostoma spinigerum</name>
    <dbReference type="NCBI Taxonomy" id="75299"/>
    <lineage>
        <taxon>Eukaryota</taxon>
        <taxon>Metazoa</taxon>
        <taxon>Ecdysozoa</taxon>
        <taxon>Nematoda</taxon>
        <taxon>Chromadorea</taxon>
        <taxon>Rhabditida</taxon>
        <taxon>Spirurina</taxon>
        <taxon>Gnathostomatomorpha</taxon>
        <taxon>Gnathostomatoidea</taxon>
        <taxon>Gnathostomatidae</taxon>
        <taxon>Gnathostoma</taxon>
    </lineage>
</organism>
<evidence type="ECO:0000313" key="3">
    <source>
        <dbReference type="EMBL" id="MFH4978168.1"/>
    </source>
</evidence>
<dbReference type="Pfam" id="PF00096">
    <property type="entry name" value="zf-C2H2"/>
    <property type="match status" value="3"/>
</dbReference>